<comment type="caution">
    <text evidence="5">The sequence shown here is derived from an EMBL/GenBank/DDBJ whole genome shotgun (WGS) entry which is preliminary data.</text>
</comment>
<feature type="domain" description="Solute-binding protein family 3/N-terminal" evidence="4">
    <location>
        <begin position="37"/>
        <end position="262"/>
    </location>
</feature>
<feature type="signal peptide" evidence="3">
    <location>
        <begin position="1"/>
        <end position="26"/>
    </location>
</feature>
<organism evidence="5 6">
    <name type="scientific">Billgrantia endophytica</name>
    <dbReference type="NCBI Taxonomy" id="2033802"/>
    <lineage>
        <taxon>Bacteria</taxon>
        <taxon>Pseudomonadati</taxon>
        <taxon>Pseudomonadota</taxon>
        <taxon>Gammaproteobacteria</taxon>
        <taxon>Oceanospirillales</taxon>
        <taxon>Halomonadaceae</taxon>
        <taxon>Billgrantia</taxon>
    </lineage>
</organism>
<dbReference type="OrthoDB" id="9768183at2"/>
<dbReference type="CDD" id="cd13530">
    <property type="entry name" value="PBP2_peptides_like"/>
    <property type="match status" value="1"/>
</dbReference>
<keyword evidence="2 3" id="KW-0732">Signal</keyword>
<dbReference type="SMART" id="SM00062">
    <property type="entry name" value="PBPb"/>
    <property type="match status" value="1"/>
</dbReference>
<name>A0A2N7U9V4_9GAMM</name>
<proteinExistence type="inferred from homology"/>
<comment type="similarity">
    <text evidence="1">Belongs to the bacterial solute-binding protein 3 family.</text>
</comment>
<dbReference type="Gene3D" id="3.40.190.10">
    <property type="entry name" value="Periplasmic binding protein-like II"/>
    <property type="match status" value="2"/>
</dbReference>
<keyword evidence="6" id="KW-1185">Reference proteome</keyword>
<sequence>MKTTKLTISLLLALAMGLGAVSTAVAQSLQDIVNRGTIRIGYIPSPPGTIMDPVSGELRGFYVDGMREIAEQMGVEPEFVETTWGNFVAGLQSGQFDVSIAGTFATVQRSMVVDFTTPIFYLGYGAIVRTDETRYETLEDMNDPDTRIAVVQGGSAEDFARRNMPEATIISLDTGNLTAPFVEVMSNRADVAIEDGYTMSRFIEQQPSVMNLFEENPYNFTPIAWSVRKGNTDLLSTLNAGVDMLISSGQWDALAREYVDGEEATRYINAPNFIAFPRPANAGTTSEE</sequence>
<dbReference type="InterPro" id="IPR001638">
    <property type="entry name" value="Solute-binding_3/MltF_N"/>
</dbReference>
<evidence type="ECO:0000313" key="5">
    <source>
        <dbReference type="EMBL" id="PMR77217.1"/>
    </source>
</evidence>
<dbReference type="EMBL" id="PNRF01000008">
    <property type="protein sequence ID" value="PMR77217.1"/>
    <property type="molecule type" value="Genomic_DNA"/>
</dbReference>
<dbReference type="Pfam" id="PF00497">
    <property type="entry name" value="SBP_bac_3"/>
    <property type="match status" value="1"/>
</dbReference>
<evidence type="ECO:0000259" key="4">
    <source>
        <dbReference type="SMART" id="SM00062"/>
    </source>
</evidence>
<gene>
    <name evidence="5" type="ORF">C1H69_03390</name>
</gene>
<dbReference type="Proteomes" id="UP000235803">
    <property type="component" value="Unassembled WGS sequence"/>
</dbReference>
<dbReference type="AlphaFoldDB" id="A0A2N7U9V4"/>
<reference evidence="5 6" key="1">
    <citation type="submission" date="2018-01" db="EMBL/GenBank/DDBJ databases">
        <title>Halomonas endophytica sp. nov., isolated from storage liquid in the stems of Populus euphratica.</title>
        <authorList>
            <person name="Chen C."/>
        </authorList>
    </citation>
    <scope>NUCLEOTIDE SEQUENCE [LARGE SCALE GENOMIC DNA]</scope>
    <source>
        <strain evidence="5 6">MC28</strain>
    </source>
</reference>
<evidence type="ECO:0000313" key="6">
    <source>
        <dbReference type="Proteomes" id="UP000235803"/>
    </source>
</evidence>
<evidence type="ECO:0000256" key="3">
    <source>
        <dbReference type="SAM" id="SignalP"/>
    </source>
</evidence>
<evidence type="ECO:0000256" key="2">
    <source>
        <dbReference type="ARBA" id="ARBA00022729"/>
    </source>
</evidence>
<accession>A0A2N7U9V4</accession>
<dbReference type="SUPFAM" id="SSF53850">
    <property type="entry name" value="Periplasmic binding protein-like II"/>
    <property type="match status" value="1"/>
</dbReference>
<feature type="chain" id="PRO_5014614274" evidence="3">
    <location>
        <begin position="27"/>
        <end position="288"/>
    </location>
</feature>
<dbReference type="PANTHER" id="PTHR35936:SF19">
    <property type="entry name" value="AMINO-ACID-BINDING PROTEIN YXEM-RELATED"/>
    <property type="match status" value="1"/>
</dbReference>
<dbReference type="PANTHER" id="PTHR35936">
    <property type="entry name" value="MEMBRANE-BOUND LYTIC MUREIN TRANSGLYCOSYLASE F"/>
    <property type="match status" value="1"/>
</dbReference>
<evidence type="ECO:0000256" key="1">
    <source>
        <dbReference type="ARBA" id="ARBA00010333"/>
    </source>
</evidence>
<protein>
    <submittedName>
        <fullName evidence="5">Cyclohexadienyl dehydratase</fullName>
    </submittedName>
</protein>
<dbReference type="RefSeq" id="WP_102652012.1">
    <property type="nucleotide sequence ID" value="NZ_PNRF01000008.1"/>
</dbReference>